<keyword evidence="2" id="KW-1185">Reference proteome</keyword>
<proteinExistence type="predicted"/>
<protein>
    <submittedName>
        <fullName evidence="1">Uncharacterized protein</fullName>
    </submittedName>
</protein>
<sequence>MEVFVFKTEDLAKKFCESIVQKMSDSFSISKEEAIGRLNKRWINVECITNDDIIFHETDDFWAYDIYYGHNSRWWARKNDDLLMPLPYP</sequence>
<organism evidence="1 2">
    <name type="scientific">Paenibacillus radicis</name>
    <name type="common">ex Xue et al. 2023</name>
    <dbReference type="NCBI Taxonomy" id="2972489"/>
    <lineage>
        <taxon>Bacteria</taxon>
        <taxon>Bacillati</taxon>
        <taxon>Bacillota</taxon>
        <taxon>Bacilli</taxon>
        <taxon>Bacillales</taxon>
        <taxon>Paenibacillaceae</taxon>
        <taxon>Paenibacillus</taxon>
    </lineage>
</organism>
<accession>A0ABT1YCF3</accession>
<dbReference type="Proteomes" id="UP001300012">
    <property type="component" value="Unassembled WGS sequence"/>
</dbReference>
<evidence type="ECO:0000313" key="1">
    <source>
        <dbReference type="EMBL" id="MCR8630879.1"/>
    </source>
</evidence>
<dbReference type="RefSeq" id="WP_258212476.1">
    <property type="nucleotide sequence ID" value="NZ_JANQBD010000003.1"/>
</dbReference>
<evidence type="ECO:0000313" key="2">
    <source>
        <dbReference type="Proteomes" id="UP001300012"/>
    </source>
</evidence>
<dbReference type="EMBL" id="JANQBD010000003">
    <property type="protein sequence ID" value="MCR8630879.1"/>
    <property type="molecule type" value="Genomic_DNA"/>
</dbReference>
<comment type="caution">
    <text evidence="1">The sequence shown here is derived from an EMBL/GenBank/DDBJ whole genome shotgun (WGS) entry which is preliminary data.</text>
</comment>
<reference evidence="1 2" key="1">
    <citation type="submission" date="2022-08" db="EMBL/GenBank/DDBJ databases">
        <title>Paenibacillus endoradicis sp. nov., Paenibacillus radicibacter sp. nov and Paenibacillus pararadicis sp. nov., three cold-adapted plant growth-promoting bacteria isolated from root of Larix gmelinii in Great Khingan.</title>
        <authorList>
            <person name="Xue H."/>
        </authorList>
    </citation>
    <scope>NUCLEOTIDE SEQUENCE [LARGE SCALE GENOMIC DNA]</scope>
    <source>
        <strain evidence="1 2">N5-1-1-5</strain>
    </source>
</reference>
<name>A0ABT1YCF3_9BACL</name>
<gene>
    <name evidence="1" type="ORF">NV381_06650</name>
</gene>